<evidence type="ECO:0000313" key="12">
    <source>
        <dbReference type="Proteomes" id="UP000229847"/>
    </source>
</evidence>
<protein>
    <recommendedName>
        <fullName evidence="3">UMP kinase</fullName>
        <ecNumber evidence="3">2.7.4.22</ecNumber>
    </recommendedName>
    <alternativeName>
        <fullName evidence="9">Uridine monophosphate kinase</fullName>
    </alternativeName>
</protein>
<gene>
    <name evidence="11" type="ORF">COX03_00525</name>
</gene>
<evidence type="ECO:0000256" key="9">
    <source>
        <dbReference type="ARBA" id="ARBA00032092"/>
    </source>
</evidence>
<dbReference type="PANTHER" id="PTHR42833:SF4">
    <property type="entry name" value="URIDYLATE KINASE PUMPKIN, CHLOROPLASTIC"/>
    <property type="match status" value="1"/>
</dbReference>
<reference evidence="11 12" key="1">
    <citation type="submission" date="2017-09" db="EMBL/GenBank/DDBJ databases">
        <title>Depth-based differentiation of microbial function through sediment-hosted aquifers and enrichment of novel symbionts in the deep terrestrial subsurface.</title>
        <authorList>
            <person name="Probst A.J."/>
            <person name="Ladd B."/>
            <person name="Jarett J.K."/>
            <person name="Geller-Mcgrath D.E."/>
            <person name="Sieber C.M."/>
            <person name="Emerson J.B."/>
            <person name="Anantharaman K."/>
            <person name="Thomas B.C."/>
            <person name="Malmstrom R."/>
            <person name="Stieglmeier M."/>
            <person name="Klingl A."/>
            <person name="Woyke T."/>
            <person name="Ryan C.M."/>
            <person name="Banfield J.F."/>
        </authorList>
    </citation>
    <scope>NUCLEOTIDE SEQUENCE [LARGE SCALE GENOMIC DNA]</scope>
    <source>
        <strain evidence="11">CG22_combo_CG10-13_8_21_14_all_39_10</strain>
    </source>
</reference>
<keyword evidence="6" id="KW-0418">Kinase</keyword>
<organism evidence="11 12">
    <name type="scientific">Candidatus Woesebacteria bacterium CG22_combo_CG10-13_8_21_14_all_39_10</name>
    <dbReference type="NCBI Taxonomy" id="1975059"/>
    <lineage>
        <taxon>Bacteria</taxon>
        <taxon>Candidatus Woeseibacteriota</taxon>
    </lineage>
</organism>
<dbReference type="PANTHER" id="PTHR42833">
    <property type="entry name" value="URIDYLATE KINASE"/>
    <property type="match status" value="1"/>
</dbReference>
<evidence type="ECO:0000256" key="2">
    <source>
        <dbReference type="ARBA" id="ARBA00007614"/>
    </source>
</evidence>
<keyword evidence="4" id="KW-0808">Transferase</keyword>
<evidence type="ECO:0000256" key="3">
    <source>
        <dbReference type="ARBA" id="ARBA00012899"/>
    </source>
</evidence>
<dbReference type="EC" id="2.7.4.22" evidence="3"/>
<dbReference type="GO" id="GO:0005829">
    <property type="term" value="C:cytosol"/>
    <property type="evidence" value="ECO:0007669"/>
    <property type="project" value="TreeGrafter"/>
</dbReference>
<dbReference type="InterPro" id="IPR001048">
    <property type="entry name" value="Asp/Glu/Uridylate_kinase"/>
</dbReference>
<evidence type="ECO:0000256" key="1">
    <source>
        <dbReference type="ARBA" id="ARBA00004791"/>
    </source>
</evidence>
<sequence length="125" mass="13853">MFFTAGVGSPFFTTDSGAALRAIELKCNLILKATNVDGIYSEDPQKNHKAKFYKKLSYDEAIKKDLKVMDTTAFSLCKNHNMPIVVFNINKLKNIDKILKGKAIGTLVSQNAPEASKQSLASYYL</sequence>
<proteinExistence type="inferred from homology"/>
<dbReference type="AlphaFoldDB" id="A0A2H0BJQ8"/>
<comment type="similarity">
    <text evidence="2">Belongs to the UMP kinase family.</text>
</comment>
<dbReference type="Pfam" id="PF00696">
    <property type="entry name" value="AA_kinase"/>
    <property type="match status" value="1"/>
</dbReference>
<dbReference type="GO" id="GO:0033862">
    <property type="term" value="F:UMP kinase activity"/>
    <property type="evidence" value="ECO:0007669"/>
    <property type="project" value="UniProtKB-EC"/>
</dbReference>
<dbReference type="SUPFAM" id="SSF53633">
    <property type="entry name" value="Carbamate kinase-like"/>
    <property type="match status" value="1"/>
</dbReference>
<feature type="domain" description="Aspartate/glutamate/uridylate kinase" evidence="10">
    <location>
        <begin position="9"/>
        <end position="88"/>
    </location>
</feature>
<keyword evidence="7" id="KW-0067">ATP-binding</keyword>
<evidence type="ECO:0000313" key="11">
    <source>
        <dbReference type="EMBL" id="PIP57915.1"/>
    </source>
</evidence>
<dbReference type="GO" id="GO:0006225">
    <property type="term" value="P:UDP biosynthetic process"/>
    <property type="evidence" value="ECO:0007669"/>
    <property type="project" value="TreeGrafter"/>
</dbReference>
<evidence type="ECO:0000256" key="6">
    <source>
        <dbReference type="ARBA" id="ARBA00022777"/>
    </source>
</evidence>
<evidence type="ECO:0000256" key="8">
    <source>
        <dbReference type="ARBA" id="ARBA00022975"/>
    </source>
</evidence>
<comment type="caution">
    <text evidence="11">The sequence shown here is derived from an EMBL/GenBank/DDBJ whole genome shotgun (WGS) entry which is preliminary data.</text>
</comment>
<dbReference type="Gene3D" id="3.40.1160.10">
    <property type="entry name" value="Acetylglutamate kinase-like"/>
    <property type="match status" value="1"/>
</dbReference>
<keyword evidence="8" id="KW-0665">Pyrimidine biosynthesis</keyword>
<evidence type="ECO:0000256" key="5">
    <source>
        <dbReference type="ARBA" id="ARBA00022741"/>
    </source>
</evidence>
<dbReference type="GO" id="GO:0005524">
    <property type="term" value="F:ATP binding"/>
    <property type="evidence" value="ECO:0007669"/>
    <property type="project" value="UniProtKB-KW"/>
</dbReference>
<keyword evidence="5" id="KW-0547">Nucleotide-binding</keyword>
<comment type="pathway">
    <text evidence="1">Pyrimidine metabolism; CTP biosynthesis via de novo pathway; UDP from UMP (UMPK route): step 1/1.</text>
</comment>
<evidence type="ECO:0000256" key="7">
    <source>
        <dbReference type="ARBA" id="ARBA00022840"/>
    </source>
</evidence>
<dbReference type="InterPro" id="IPR036393">
    <property type="entry name" value="AceGlu_kinase-like_sf"/>
</dbReference>
<accession>A0A2H0BJQ8</accession>
<dbReference type="Proteomes" id="UP000229847">
    <property type="component" value="Unassembled WGS sequence"/>
</dbReference>
<dbReference type="EMBL" id="PCSW01000015">
    <property type="protein sequence ID" value="PIP57915.1"/>
    <property type="molecule type" value="Genomic_DNA"/>
</dbReference>
<evidence type="ECO:0000256" key="4">
    <source>
        <dbReference type="ARBA" id="ARBA00022679"/>
    </source>
</evidence>
<evidence type="ECO:0000259" key="10">
    <source>
        <dbReference type="Pfam" id="PF00696"/>
    </source>
</evidence>
<name>A0A2H0BJQ8_9BACT</name>